<dbReference type="InterPro" id="IPR012337">
    <property type="entry name" value="RNaseH-like_sf"/>
</dbReference>
<gene>
    <name evidence="1" type="ORF">DERF_010858</name>
</gene>
<name>A0A922HTV1_DERFA</name>
<dbReference type="Gene3D" id="3.30.420.10">
    <property type="entry name" value="Ribonuclease H-like superfamily/Ribonuclease H"/>
    <property type="match status" value="1"/>
</dbReference>
<dbReference type="GO" id="GO:0003676">
    <property type="term" value="F:nucleic acid binding"/>
    <property type="evidence" value="ECO:0007669"/>
    <property type="project" value="InterPro"/>
</dbReference>
<reference evidence="1" key="1">
    <citation type="submission" date="2013-05" db="EMBL/GenBank/DDBJ databases">
        <authorList>
            <person name="Yim A.K.Y."/>
            <person name="Chan T.F."/>
            <person name="Ji K.M."/>
            <person name="Liu X.Y."/>
            <person name="Zhou J.W."/>
            <person name="Li R.Q."/>
            <person name="Yang K.Y."/>
            <person name="Li J."/>
            <person name="Li M."/>
            <person name="Law P.T.W."/>
            <person name="Wu Y.L."/>
            <person name="Cai Z.L."/>
            <person name="Qin H."/>
            <person name="Bao Y."/>
            <person name="Leung R.K.K."/>
            <person name="Ng P.K.S."/>
            <person name="Zou J."/>
            <person name="Zhong X.J."/>
            <person name="Ran P.X."/>
            <person name="Zhong N.S."/>
            <person name="Liu Z.G."/>
            <person name="Tsui S.K.W."/>
        </authorList>
    </citation>
    <scope>NUCLEOTIDE SEQUENCE</scope>
    <source>
        <strain evidence="1">Derf</strain>
        <tissue evidence="1">Whole organism</tissue>
    </source>
</reference>
<dbReference type="AlphaFoldDB" id="A0A922HTV1"/>
<protein>
    <submittedName>
        <fullName evidence="1">Uncharacterized protein</fullName>
    </submittedName>
</protein>
<proteinExistence type="predicted"/>
<accession>A0A922HTV1</accession>
<dbReference type="EMBL" id="ASGP02000005">
    <property type="protein sequence ID" value="KAH9506112.1"/>
    <property type="molecule type" value="Genomic_DNA"/>
</dbReference>
<comment type="caution">
    <text evidence="1">The sequence shown here is derived from an EMBL/GenBank/DDBJ whole genome shotgun (WGS) entry which is preliminary data.</text>
</comment>
<dbReference type="InterPro" id="IPR036397">
    <property type="entry name" value="RNaseH_sf"/>
</dbReference>
<dbReference type="SUPFAM" id="SSF53098">
    <property type="entry name" value="Ribonuclease H-like"/>
    <property type="match status" value="1"/>
</dbReference>
<reference evidence="1" key="2">
    <citation type="journal article" date="2022" name="Res Sq">
        <title>Comparative Genomics Reveals Insights into the Divergent Evolution of Astigmatic Mites and Household Pest Adaptations.</title>
        <authorList>
            <person name="Xiong Q."/>
            <person name="Wan A.T.-Y."/>
            <person name="Liu X.-Y."/>
            <person name="Fung C.S.-H."/>
            <person name="Xiao X."/>
            <person name="Malainual N."/>
            <person name="Hou J."/>
            <person name="Wang L."/>
            <person name="Wang M."/>
            <person name="Yang K."/>
            <person name="Cui Y."/>
            <person name="Leung E."/>
            <person name="Nong W."/>
            <person name="Shin S.-K."/>
            <person name="Au S."/>
            <person name="Jeong K.Y."/>
            <person name="Chew F.T."/>
            <person name="Hui J."/>
            <person name="Leung T.F."/>
            <person name="Tungtrongchitr A."/>
            <person name="Zhong N."/>
            <person name="Liu Z."/>
            <person name="Tsui S."/>
        </authorList>
    </citation>
    <scope>NUCLEOTIDE SEQUENCE</scope>
    <source>
        <strain evidence="1">Derf</strain>
        <tissue evidence="1">Whole organism</tissue>
    </source>
</reference>
<dbReference type="Proteomes" id="UP000790347">
    <property type="component" value="Unassembled WGS sequence"/>
</dbReference>
<evidence type="ECO:0000313" key="2">
    <source>
        <dbReference type="Proteomes" id="UP000790347"/>
    </source>
</evidence>
<keyword evidence="2" id="KW-1185">Reference proteome</keyword>
<organism evidence="1 2">
    <name type="scientific">Dermatophagoides farinae</name>
    <name type="common">American house dust mite</name>
    <dbReference type="NCBI Taxonomy" id="6954"/>
    <lineage>
        <taxon>Eukaryota</taxon>
        <taxon>Metazoa</taxon>
        <taxon>Ecdysozoa</taxon>
        <taxon>Arthropoda</taxon>
        <taxon>Chelicerata</taxon>
        <taxon>Arachnida</taxon>
        <taxon>Acari</taxon>
        <taxon>Acariformes</taxon>
        <taxon>Sarcoptiformes</taxon>
        <taxon>Astigmata</taxon>
        <taxon>Psoroptidia</taxon>
        <taxon>Analgoidea</taxon>
        <taxon>Pyroglyphidae</taxon>
        <taxon>Dermatophagoidinae</taxon>
        <taxon>Dermatophagoides</taxon>
    </lineage>
</organism>
<evidence type="ECO:0000313" key="1">
    <source>
        <dbReference type="EMBL" id="KAH9506112.1"/>
    </source>
</evidence>
<sequence length="69" mass="7852">MSHSEVTTGRSPIGGPLNTSADYRQQFIHIDTIGGFRESFSQLRYFHVAIDSFSRYVWGITSKIQNLQT</sequence>